<dbReference type="AlphaFoldDB" id="A0AA35NWQ4"/>
<dbReference type="Proteomes" id="UP001178461">
    <property type="component" value="Chromosome 1"/>
</dbReference>
<evidence type="ECO:0000313" key="1">
    <source>
        <dbReference type="EMBL" id="CAI5764335.1"/>
    </source>
</evidence>
<keyword evidence="2" id="KW-1185">Reference proteome</keyword>
<organism evidence="1 2">
    <name type="scientific">Podarcis lilfordi</name>
    <name type="common">Lilford's wall lizard</name>
    <dbReference type="NCBI Taxonomy" id="74358"/>
    <lineage>
        <taxon>Eukaryota</taxon>
        <taxon>Metazoa</taxon>
        <taxon>Chordata</taxon>
        <taxon>Craniata</taxon>
        <taxon>Vertebrata</taxon>
        <taxon>Euteleostomi</taxon>
        <taxon>Lepidosauria</taxon>
        <taxon>Squamata</taxon>
        <taxon>Bifurcata</taxon>
        <taxon>Unidentata</taxon>
        <taxon>Episquamata</taxon>
        <taxon>Laterata</taxon>
        <taxon>Lacertibaenia</taxon>
        <taxon>Lacertidae</taxon>
        <taxon>Podarcis</taxon>
    </lineage>
</organism>
<dbReference type="EMBL" id="OX395126">
    <property type="protein sequence ID" value="CAI5764335.1"/>
    <property type="molecule type" value="Genomic_DNA"/>
</dbReference>
<gene>
    <name evidence="1" type="ORF">PODLI_1B009711</name>
</gene>
<name>A0AA35NWQ4_9SAUR</name>
<sequence length="90" mass="10619">MNSPLRPTTESCILDQLMKKKNTQQFTLLYFQQCSYIHQRNSRGIHRVYYDQENAETKAGEVTLRINWSALVNSTLLAKEWKKAKTINQR</sequence>
<proteinExistence type="predicted"/>
<accession>A0AA35NWQ4</accession>
<protein>
    <submittedName>
        <fullName evidence="1">Uncharacterized protein</fullName>
    </submittedName>
</protein>
<evidence type="ECO:0000313" key="2">
    <source>
        <dbReference type="Proteomes" id="UP001178461"/>
    </source>
</evidence>
<reference evidence="1" key="1">
    <citation type="submission" date="2022-12" db="EMBL/GenBank/DDBJ databases">
        <authorList>
            <person name="Alioto T."/>
            <person name="Alioto T."/>
            <person name="Gomez Garrido J."/>
        </authorList>
    </citation>
    <scope>NUCLEOTIDE SEQUENCE</scope>
</reference>